<sequence>MKAFLEFVAIPTRDNGSTLVLLHLDERRYLFGHIAEGSQRLFNEHTIKVQRVSDIFISGKTEWTNNGGLVGLLLTMGDMKTVKAAIKPMRPKKPGDYMLLNADGTKVNPFPPPEDVRGLMVHGGKNMMHTVATTRNFVYREQSGVEFHEFDFSKGNDTFKDEFITVTPLRTFPRTGVANEELAMQDMEDLDLGAREVLENVVKGMWNNQSGGLNVGKDDEDYVISMIQRLKEDEQRARLERDRKPTQKNPADTETEGESPPKRQKLDSENAKSSTEDSAWDDILGDEPDKPHMMPTFPDSRPLRRPWPAATVKSLPGTLPSVSSLSYIINFGQVRGKFRVDLAKKFGLTPNPHYRILTEGKSVTLDDGTVVHPDQCMDPPKHVNGFAFLDIPDEEFIESTIESIKQWKEDVKAQGGNDVIGYWIWAVGSDIEKNERLLGYIQTLEGQHIVNSRTSPFEDLSFKGSSAQIARLNLLSPQIFPLACPGYDYISTKTDKLPTTEDKIIQVRDSLVLDIHPTPGVLTYKTHPQFNPSVIQKDAQIDFGNGRYWKSTQEAQYRISYIKNKWENISSASDEVEILTLGTGSAMPSKYRNVSATIVTVPEFGHLLLDSGESTYNQLLRAYGTRRAGFIKALRVLYISHLHADHHLGTISVLKAWYQERRKQYKDDQQAPKLYLIAPPKYLNFLEEYAQIEDFGLKDIKFVSCEALLIDSQRPQDANIPELTQRVEEMMTDLSLKTVQTSRAVHCRGSYTVAFTFKSFAEQGFKVAYSGDTRPTDGFIEIGKDCTVLIHEATFDDILSDQALAKKHCTTSEAIQAGKDMGAKNLLLTHFSQRYPKLPSVRREPPRSDDEALSDPHLEAPEEREPAELAQSDKIKITPKKWAGPVVSKPAVNSMNIGFAFDLMRVKVKDFWQLERFIPPLRLLFEEEVKIEPSDEKDWPNAEKKAKKVKGVAYIKPTNPSRRQDKKERREQREREKQAIDK</sequence>
<organism evidence="13 14">
    <name type="scientific">Dactylellina haptotyla (strain CBS 200.50)</name>
    <name type="common">Nematode-trapping fungus</name>
    <name type="synonym">Monacrosporium haptotylum</name>
    <dbReference type="NCBI Taxonomy" id="1284197"/>
    <lineage>
        <taxon>Eukaryota</taxon>
        <taxon>Fungi</taxon>
        <taxon>Dikarya</taxon>
        <taxon>Ascomycota</taxon>
        <taxon>Pezizomycotina</taxon>
        <taxon>Orbiliomycetes</taxon>
        <taxon>Orbiliales</taxon>
        <taxon>Orbiliaceae</taxon>
        <taxon>Dactylellina</taxon>
    </lineage>
</organism>
<feature type="region of interest" description="Disordered" evidence="11">
    <location>
        <begin position="933"/>
        <end position="982"/>
    </location>
</feature>
<dbReference type="Pfam" id="PF13691">
    <property type="entry name" value="Lactamase_B_4"/>
    <property type="match status" value="1"/>
</dbReference>
<evidence type="ECO:0000256" key="7">
    <source>
        <dbReference type="ARBA" id="ARBA00022723"/>
    </source>
</evidence>
<evidence type="ECO:0000256" key="6">
    <source>
        <dbReference type="ARBA" id="ARBA00022722"/>
    </source>
</evidence>
<evidence type="ECO:0000256" key="1">
    <source>
        <dbReference type="ARBA" id="ARBA00000402"/>
    </source>
</evidence>
<dbReference type="eggNOG" id="KOG2121">
    <property type="taxonomic scope" value="Eukaryota"/>
</dbReference>
<feature type="compositionally biased region" description="Basic and acidic residues" evidence="11">
    <location>
        <begin position="259"/>
        <end position="270"/>
    </location>
</feature>
<evidence type="ECO:0000256" key="8">
    <source>
        <dbReference type="ARBA" id="ARBA00022759"/>
    </source>
</evidence>
<keyword evidence="6" id="KW-0540">Nuclease</keyword>
<evidence type="ECO:0000256" key="2">
    <source>
        <dbReference type="ARBA" id="ARBA00001947"/>
    </source>
</evidence>
<protein>
    <recommendedName>
        <fullName evidence="4">ribonuclease Z</fullName>
        <ecNumber evidence="4">3.1.26.11</ecNumber>
    </recommendedName>
</protein>
<accession>S8C6D1</accession>
<keyword evidence="7" id="KW-0479">Metal-binding</keyword>
<dbReference type="STRING" id="1284197.S8C6D1"/>
<comment type="cofactor">
    <cofactor evidence="2">
        <name>Zn(2+)</name>
        <dbReference type="ChEBI" id="CHEBI:29105"/>
    </cofactor>
</comment>
<dbReference type="GO" id="GO:1990180">
    <property type="term" value="P:mitochondrial tRNA 3'-end processing"/>
    <property type="evidence" value="ECO:0007669"/>
    <property type="project" value="TreeGrafter"/>
</dbReference>
<evidence type="ECO:0000256" key="10">
    <source>
        <dbReference type="ARBA" id="ARBA00022833"/>
    </source>
</evidence>
<feature type="region of interest" description="Disordered" evidence="11">
    <location>
        <begin position="233"/>
        <end position="305"/>
    </location>
</feature>
<comment type="caution">
    <text evidence="13">The sequence shown here is derived from an EMBL/GenBank/DDBJ whole genome shotgun (WGS) entry which is preliminary data.</text>
</comment>
<dbReference type="Gene3D" id="3.60.15.10">
    <property type="entry name" value="Ribonuclease Z/Hydroxyacylglutathione hydrolase-like"/>
    <property type="match status" value="2"/>
</dbReference>
<dbReference type="GO" id="GO:0042781">
    <property type="term" value="F:3'-tRNA processing endoribonuclease activity"/>
    <property type="evidence" value="ECO:0007669"/>
    <property type="project" value="UniProtKB-EC"/>
</dbReference>
<evidence type="ECO:0000313" key="14">
    <source>
        <dbReference type="Proteomes" id="UP000015100"/>
    </source>
</evidence>
<evidence type="ECO:0000259" key="12">
    <source>
        <dbReference type="Pfam" id="PF13691"/>
    </source>
</evidence>
<feature type="compositionally biased region" description="Basic and acidic residues" evidence="11">
    <location>
        <begin position="962"/>
        <end position="982"/>
    </location>
</feature>
<dbReference type="SUPFAM" id="SSF56281">
    <property type="entry name" value="Metallo-hydrolase/oxidoreductase"/>
    <property type="match status" value="2"/>
</dbReference>
<dbReference type="Proteomes" id="UP000015100">
    <property type="component" value="Unassembled WGS sequence"/>
</dbReference>
<dbReference type="InterPro" id="IPR027794">
    <property type="entry name" value="tRNase_Z_dom"/>
</dbReference>
<proteinExistence type="inferred from homology"/>
<keyword evidence="5" id="KW-0819">tRNA processing</keyword>
<dbReference type="GO" id="GO:0046872">
    <property type="term" value="F:metal ion binding"/>
    <property type="evidence" value="ECO:0007669"/>
    <property type="project" value="UniProtKB-KW"/>
</dbReference>
<feature type="compositionally biased region" description="Basic and acidic residues" evidence="11">
    <location>
        <begin position="933"/>
        <end position="944"/>
    </location>
</feature>
<evidence type="ECO:0000256" key="4">
    <source>
        <dbReference type="ARBA" id="ARBA00012477"/>
    </source>
</evidence>
<dbReference type="HOGENOM" id="CLU_006220_0_0_1"/>
<feature type="domain" description="tRNase Z endonuclease" evidence="12">
    <location>
        <begin position="6"/>
        <end position="68"/>
    </location>
</feature>
<reference evidence="13 14" key="1">
    <citation type="journal article" date="2013" name="PLoS Genet.">
        <title>Genomic mechanisms accounting for the adaptation to parasitism in nematode-trapping fungi.</title>
        <authorList>
            <person name="Meerupati T."/>
            <person name="Andersson K.M."/>
            <person name="Friman E."/>
            <person name="Kumar D."/>
            <person name="Tunlid A."/>
            <person name="Ahren D."/>
        </authorList>
    </citation>
    <scope>NUCLEOTIDE SEQUENCE [LARGE SCALE GENOMIC DNA]</scope>
    <source>
        <strain evidence="13 14">CBS 200.50</strain>
    </source>
</reference>
<dbReference type="CDD" id="cd07718">
    <property type="entry name" value="RNaseZ_ELAC1_ELAC2-C-term-like_MBL-fold"/>
    <property type="match status" value="1"/>
</dbReference>
<dbReference type="GO" id="GO:0005739">
    <property type="term" value="C:mitochondrion"/>
    <property type="evidence" value="ECO:0007669"/>
    <property type="project" value="TreeGrafter"/>
</dbReference>
<dbReference type="AlphaFoldDB" id="S8C6D1"/>
<name>S8C6D1_DACHA</name>
<feature type="compositionally biased region" description="Basic and acidic residues" evidence="11">
    <location>
        <begin position="841"/>
        <end position="875"/>
    </location>
</feature>
<feature type="region of interest" description="Disordered" evidence="11">
    <location>
        <begin position="838"/>
        <end position="875"/>
    </location>
</feature>
<dbReference type="PANTHER" id="PTHR12553:SF49">
    <property type="entry name" value="ZINC PHOSPHODIESTERASE ELAC PROTEIN 2"/>
    <property type="match status" value="1"/>
</dbReference>
<dbReference type="InterPro" id="IPR036866">
    <property type="entry name" value="RibonucZ/Hydroxyglut_hydro"/>
</dbReference>
<keyword evidence="10" id="KW-0862">Zinc</keyword>
<evidence type="ECO:0000256" key="9">
    <source>
        <dbReference type="ARBA" id="ARBA00022801"/>
    </source>
</evidence>
<dbReference type="PANTHER" id="PTHR12553">
    <property type="entry name" value="ZINC PHOSPHODIESTERASE ELAC PROTEIN 2"/>
    <property type="match status" value="1"/>
</dbReference>
<keyword evidence="9" id="KW-0378">Hydrolase</keyword>
<comment type="catalytic activity">
    <reaction evidence="1">
        <text>Endonucleolytic cleavage of RNA, removing extra 3' nucleotides from tRNA precursor, generating 3' termini of tRNAs. A 3'-hydroxy group is left at the tRNA terminus and a 5'-phosphoryl group is left at the trailer molecule.</text>
        <dbReference type="EC" id="3.1.26.11"/>
    </reaction>
</comment>
<comment type="similarity">
    <text evidence="3">Belongs to the RNase Z family.</text>
</comment>
<feature type="compositionally biased region" description="Basic and acidic residues" evidence="11">
    <location>
        <begin position="233"/>
        <end position="245"/>
    </location>
</feature>
<dbReference type="OrthoDB" id="527344at2759"/>
<reference evidence="14" key="2">
    <citation type="submission" date="2013-04" db="EMBL/GenBank/DDBJ databases">
        <title>Genomic mechanisms accounting for the adaptation to parasitism in nematode-trapping fungi.</title>
        <authorList>
            <person name="Ahren D.G."/>
        </authorList>
    </citation>
    <scope>NUCLEOTIDE SEQUENCE [LARGE SCALE GENOMIC DNA]</scope>
    <source>
        <strain evidence="14">CBS 200.50</strain>
    </source>
</reference>
<evidence type="ECO:0000256" key="5">
    <source>
        <dbReference type="ARBA" id="ARBA00022694"/>
    </source>
</evidence>
<dbReference type="EMBL" id="AQGS01000083">
    <property type="protein sequence ID" value="EPS43282.1"/>
    <property type="molecule type" value="Genomic_DNA"/>
</dbReference>
<dbReference type="Pfam" id="PF23023">
    <property type="entry name" value="Anti-Pycsar_Apyc1"/>
    <property type="match status" value="1"/>
</dbReference>
<dbReference type="OMA" id="MSHCKHT"/>
<evidence type="ECO:0000313" key="13">
    <source>
        <dbReference type="EMBL" id="EPS43282.1"/>
    </source>
</evidence>
<keyword evidence="14" id="KW-1185">Reference proteome</keyword>
<evidence type="ECO:0000256" key="3">
    <source>
        <dbReference type="ARBA" id="ARBA00007823"/>
    </source>
</evidence>
<keyword evidence="8" id="KW-0255">Endonuclease</keyword>
<dbReference type="InterPro" id="IPR047151">
    <property type="entry name" value="RNZ2-like"/>
</dbReference>
<gene>
    <name evidence="13" type="ORF">H072_2773</name>
</gene>
<dbReference type="EC" id="3.1.26.11" evidence="4"/>
<evidence type="ECO:0000256" key="11">
    <source>
        <dbReference type="SAM" id="MobiDB-lite"/>
    </source>
</evidence>